<keyword evidence="2" id="KW-1185">Reference proteome</keyword>
<dbReference type="KEGG" id="cpeg:CPELA_01135"/>
<dbReference type="Proteomes" id="UP000288929">
    <property type="component" value="Chromosome"/>
</dbReference>
<dbReference type="AlphaFoldDB" id="A0A410W671"/>
<protein>
    <submittedName>
        <fullName evidence="1">Uncharacterized protein</fullName>
    </submittedName>
</protein>
<accession>A0A410W671</accession>
<dbReference type="EMBL" id="CP035299">
    <property type="protein sequence ID" value="QAU51528.1"/>
    <property type="molecule type" value="Genomic_DNA"/>
</dbReference>
<sequence length="186" mass="19951">MLTIGLGAFLTAVPLIAEVAIGETTADDPAAHPQTEIRIADIDEVEQAAIYHPTEVSCETVPSLTIGAQHYKCNGVSMTFYHGNDVKDPSIATARAIRKTIYHNIEARELSSQPLPDGGEILVAKPWDEPTEAGTPDRLISLAFASAESTEKLSRGESAPLSVMVLRGNPTDVQEVSSDVIQHSEF</sequence>
<name>A0A410W671_9CORY</name>
<evidence type="ECO:0000313" key="1">
    <source>
        <dbReference type="EMBL" id="QAU51528.1"/>
    </source>
</evidence>
<reference evidence="1 2" key="1">
    <citation type="submission" date="2019-01" db="EMBL/GenBank/DDBJ databases">
        <authorList>
            <person name="Ruckert C."/>
            <person name="Busche T."/>
            <person name="Kalinowski J."/>
        </authorList>
    </citation>
    <scope>NUCLEOTIDE SEQUENCE [LARGE SCALE GENOMIC DNA]</scope>
    <source>
        <strain evidence="1 2">136/3</strain>
    </source>
</reference>
<organism evidence="1 2">
    <name type="scientific">Corynebacterium pelargi</name>
    <dbReference type="NCBI Taxonomy" id="1471400"/>
    <lineage>
        <taxon>Bacteria</taxon>
        <taxon>Bacillati</taxon>
        <taxon>Actinomycetota</taxon>
        <taxon>Actinomycetes</taxon>
        <taxon>Mycobacteriales</taxon>
        <taxon>Corynebacteriaceae</taxon>
        <taxon>Corynebacterium</taxon>
    </lineage>
</organism>
<gene>
    <name evidence="1" type="ORF">CPELA_01135</name>
</gene>
<evidence type="ECO:0000313" key="2">
    <source>
        <dbReference type="Proteomes" id="UP000288929"/>
    </source>
</evidence>
<proteinExistence type="predicted"/>